<feature type="non-terminal residue" evidence="1">
    <location>
        <position position="1"/>
    </location>
</feature>
<sequence>GTGEITAVFNNKKQEQKEKQVQKDINLKNIELHIIKNALAKNEFFTFNSLKFYFPYLKSTTDFIVKNEYLAGLSITFKGIKRDIDCLNNQSKFLAVLKLLEQVEKEIKDNLTDFKGSNNFIPYLLKKVFIDKTIRIKKDSQKLDGQKEFLEDKNWYVFNANYGTSEEKALVKLIDRQIEELRKKFKEIYLVRNERQLKIFNFKDGQAFEPDYLLFLIKKNGKSITYQLFLEPKGKHLVEGEKWKSQFLEEIKERFKDKTWEFPKLQRLERHKIIGVPFYTNEDENDFKENYLKV</sequence>
<name>X0ZZK3_9ZZZZ</name>
<organism evidence="1">
    <name type="scientific">marine sediment metagenome</name>
    <dbReference type="NCBI Taxonomy" id="412755"/>
    <lineage>
        <taxon>unclassified sequences</taxon>
        <taxon>metagenomes</taxon>
        <taxon>ecological metagenomes</taxon>
    </lineage>
</organism>
<proteinExistence type="predicted"/>
<comment type="caution">
    <text evidence="1">The sequence shown here is derived from an EMBL/GenBank/DDBJ whole genome shotgun (WGS) entry which is preliminary data.</text>
</comment>
<accession>X0ZZK3</accession>
<evidence type="ECO:0000313" key="1">
    <source>
        <dbReference type="EMBL" id="GAG74959.1"/>
    </source>
</evidence>
<gene>
    <name evidence="1" type="ORF">S01H4_32629</name>
</gene>
<reference evidence="1" key="1">
    <citation type="journal article" date="2014" name="Front. Microbiol.">
        <title>High frequency of phylogenetically diverse reductive dehalogenase-homologous genes in deep subseafloor sedimentary metagenomes.</title>
        <authorList>
            <person name="Kawai M."/>
            <person name="Futagami T."/>
            <person name="Toyoda A."/>
            <person name="Takaki Y."/>
            <person name="Nishi S."/>
            <person name="Hori S."/>
            <person name="Arai W."/>
            <person name="Tsubouchi T."/>
            <person name="Morono Y."/>
            <person name="Uchiyama I."/>
            <person name="Ito T."/>
            <person name="Fujiyama A."/>
            <person name="Inagaki F."/>
            <person name="Takami H."/>
        </authorList>
    </citation>
    <scope>NUCLEOTIDE SEQUENCE</scope>
    <source>
        <strain evidence="1">Expedition CK06-06</strain>
    </source>
</reference>
<dbReference type="EMBL" id="BART01017085">
    <property type="protein sequence ID" value="GAG74959.1"/>
    <property type="molecule type" value="Genomic_DNA"/>
</dbReference>
<protein>
    <submittedName>
        <fullName evidence="1">Uncharacterized protein</fullName>
    </submittedName>
</protein>
<dbReference type="AlphaFoldDB" id="X0ZZK3"/>